<feature type="region of interest" description="Disordered" evidence="1">
    <location>
        <begin position="1"/>
        <end position="52"/>
    </location>
</feature>
<dbReference type="AlphaFoldDB" id="A0AAV1FM53"/>
<keyword evidence="3" id="KW-1185">Reference proteome</keyword>
<protein>
    <submittedName>
        <fullName evidence="2">Uncharacterized protein</fullName>
    </submittedName>
</protein>
<reference evidence="2" key="1">
    <citation type="submission" date="2023-08" db="EMBL/GenBank/DDBJ databases">
        <authorList>
            <person name="Alioto T."/>
            <person name="Alioto T."/>
            <person name="Gomez Garrido J."/>
        </authorList>
    </citation>
    <scope>NUCLEOTIDE SEQUENCE</scope>
</reference>
<evidence type="ECO:0000313" key="2">
    <source>
        <dbReference type="EMBL" id="CAJ1061508.1"/>
    </source>
</evidence>
<gene>
    <name evidence="2" type="ORF">XNOV1_A005943</name>
</gene>
<name>A0AAV1FM53_XYRNO</name>
<dbReference type="EMBL" id="OY660871">
    <property type="protein sequence ID" value="CAJ1061508.1"/>
    <property type="molecule type" value="Genomic_DNA"/>
</dbReference>
<evidence type="ECO:0000313" key="3">
    <source>
        <dbReference type="Proteomes" id="UP001178508"/>
    </source>
</evidence>
<accession>A0AAV1FM53</accession>
<dbReference type="Proteomes" id="UP001178508">
    <property type="component" value="Chromosome 8"/>
</dbReference>
<proteinExistence type="predicted"/>
<sequence>MVAATISFPRRRKNTTECNHLTPQKRRRQCVTPEVAQSPVTLGPKSPAPAADQAVDVGAEVRGNHWDRPADESDSSYQFSVSFVWFLGS</sequence>
<organism evidence="2 3">
    <name type="scientific">Xyrichtys novacula</name>
    <name type="common">Pearly razorfish</name>
    <name type="synonym">Hemipteronotus novacula</name>
    <dbReference type="NCBI Taxonomy" id="13765"/>
    <lineage>
        <taxon>Eukaryota</taxon>
        <taxon>Metazoa</taxon>
        <taxon>Chordata</taxon>
        <taxon>Craniata</taxon>
        <taxon>Vertebrata</taxon>
        <taxon>Euteleostomi</taxon>
        <taxon>Actinopterygii</taxon>
        <taxon>Neopterygii</taxon>
        <taxon>Teleostei</taxon>
        <taxon>Neoteleostei</taxon>
        <taxon>Acanthomorphata</taxon>
        <taxon>Eupercaria</taxon>
        <taxon>Labriformes</taxon>
        <taxon>Labridae</taxon>
        <taxon>Xyrichtys</taxon>
    </lineage>
</organism>
<evidence type="ECO:0000256" key="1">
    <source>
        <dbReference type="SAM" id="MobiDB-lite"/>
    </source>
</evidence>